<evidence type="ECO:0000259" key="6">
    <source>
        <dbReference type="PROSITE" id="PS51012"/>
    </source>
</evidence>
<keyword evidence="5" id="KW-1003">Cell membrane</keyword>
<dbReference type="GO" id="GO:0140359">
    <property type="term" value="F:ABC-type transporter activity"/>
    <property type="evidence" value="ECO:0007669"/>
    <property type="project" value="InterPro"/>
</dbReference>
<dbReference type="InterPro" id="IPR000412">
    <property type="entry name" value="ABC_2_transport"/>
</dbReference>
<feature type="domain" description="ABC transmembrane type-2" evidence="6">
    <location>
        <begin position="17"/>
        <end position="241"/>
    </location>
</feature>
<comment type="subcellular location">
    <subcellularLocation>
        <location evidence="5">Cell membrane</location>
        <topology evidence="5">Multi-pass membrane protein</topology>
    </subcellularLocation>
    <subcellularLocation>
        <location evidence="1">Membrane</location>
        <topology evidence="1">Multi-pass membrane protein</topology>
    </subcellularLocation>
</comment>
<feature type="transmembrane region" description="Helical" evidence="5">
    <location>
        <begin position="159"/>
        <end position="178"/>
    </location>
</feature>
<dbReference type="PANTHER" id="PTHR43229">
    <property type="entry name" value="NODULATION PROTEIN J"/>
    <property type="match status" value="1"/>
</dbReference>
<dbReference type="GO" id="GO:0043190">
    <property type="term" value="C:ATP-binding cassette (ABC) transporter complex"/>
    <property type="evidence" value="ECO:0007669"/>
    <property type="project" value="InterPro"/>
</dbReference>
<feature type="transmembrane region" description="Helical" evidence="5">
    <location>
        <begin position="49"/>
        <end position="73"/>
    </location>
</feature>
<evidence type="ECO:0000256" key="5">
    <source>
        <dbReference type="RuleBase" id="RU361157"/>
    </source>
</evidence>
<evidence type="ECO:0000256" key="1">
    <source>
        <dbReference type="ARBA" id="ARBA00004141"/>
    </source>
</evidence>
<dbReference type="EMBL" id="CP009416">
    <property type="protein sequence ID" value="AJD89569.1"/>
    <property type="molecule type" value="Genomic_DNA"/>
</dbReference>
<keyword evidence="4 5" id="KW-0472">Membrane</keyword>
<dbReference type="KEGG" id="jeo:JMA_02520"/>
<evidence type="ECO:0000313" key="8">
    <source>
        <dbReference type="Proteomes" id="UP000031449"/>
    </source>
</evidence>
<keyword evidence="8" id="KW-1185">Reference proteome</keyword>
<dbReference type="InterPro" id="IPR013525">
    <property type="entry name" value="ABC2_TM"/>
</dbReference>
<dbReference type="PIRSF" id="PIRSF006648">
    <property type="entry name" value="DrrB"/>
    <property type="match status" value="1"/>
</dbReference>
<dbReference type="HOGENOM" id="CLU_098245_0_0_9"/>
<dbReference type="STRING" id="1508404.JMA_02520"/>
<feature type="transmembrane region" description="Helical" evidence="5">
    <location>
        <begin position="216"/>
        <end position="238"/>
    </location>
</feature>
<protein>
    <recommendedName>
        <fullName evidence="5">Transport permease protein</fullName>
    </recommendedName>
</protein>
<dbReference type="PANTHER" id="PTHR43229:SF6">
    <property type="entry name" value="ABC-TYPE MULTIDRUG TRANSPORT SYSTEM, PERMEASE COMPONENT"/>
    <property type="match status" value="1"/>
</dbReference>
<comment type="similarity">
    <text evidence="5">Belongs to the ABC-2 integral membrane protein family.</text>
</comment>
<reference evidence="7 8" key="1">
    <citation type="submission" date="2014-08" db="EMBL/GenBank/DDBJ databases">
        <title>Complete genome of a marine bacteria Jeotgalibacillus malaysiensis.</title>
        <authorList>
            <person name="Yaakop A.S."/>
            <person name="Chan K.-G."/>
            <person name="Goh K.M."/>
        </authorList>
    </citation>
    <scope>NUCLEOTIDE SEQUENCE [LARGE SCALE GENOMIC DNA]</scope>
    <source>
        <strain evidence="7 8">D5</strain>
    </source>
</reference>
<dbReference type="Pfam" id="PF01061">
    <property type="entry name" value="ABC2_membrane"/>
    <property type="match status" value="1"/>
</dbReference>
<gene>
    <name evidence="7" type="ORF">JMA_02520</name>
</gene>
<feature type="transmembrane region" description="Helical" evidence="5">
    <location>
        <begin position="127"/>
        <end position="152"/>
    </location>
</feature>
<feature type="transmembrane region" description="Helical" evidence="5">
    <location>
        <begin position="18"/>
        <end position="37"/>
    </location>
</feature>
<dbReference type="OrthoDB" id="63188at2"/>
<keyword evidence="5" id="KW-0813">Transport</keyword>
<evidence type="ECO:0000256" key="3">
    <source>
        <dbReference type="ARBA" id="ARBA00022989"/>
    </source>
</evidence>
<feature type="transmembrane region" description="Helical" evidence="5">
    <location>
        <begin position="99"/>
        <end position="121"/>
    </location>
</feature>
<sequence>MNAIAKLEFKKKIQDKGLWFWTFILPIVFIVGFISIFGGNTGTDSEQLVVQIVPGYTVMFSFYIMISIVIAFIKDRDSGMTARIASTPLPTLQYFMGKWIPFILIVLIQIAVLFGFGVAVYDMPLGNAFALIMISVALAFVSTGCGMAMAVIAKTENMGIALTQVIALGGAMLGGLWMPVEFMPDIMQNIAQFLPHYWALQGYQTVILDGGNVLDVWASLLVLIAYGAVCISIALSAYPRYLKLSKS</sequence>
<evidence type="ECO:0000256" key="2">
    <source>
        <dbReference type="ARBA" id="ARBA00022692"/>
    </source>
</evidence>
<dbReference type="InterPro" id="IPR051784">
    <property type="entry name" value="Nod_factor_ABC_transporter"/>
</dbReference>
<keyword evidence="3 5" id="KW-1133">Transmembrane helix</keyword>
<dbReference type="AlphaFoldDB" id="A0A0B5ANJ1"/>
<organism evidence="7 8">
    <name type="scientific">Jeotgalibacillus malaysiensis</name>
    <dbReference type="NCBI Taxonomy" id="1508404"/>
    <lineage>
        <taxon>Bacteria</taxon>
        <taxon>Bacillati</taxon>
        <taxon>Bacillota</taxon>
        <taxon>Bacilli</taxon>
        <taxon>Bacillales</taxon>
        <taxon>Caryophanaceae</taxon>
        <taxon>Jeotgalibacillus</taxon>
    </lineage>
</organism>
<evidence type="ECO:0000256" key="4">
    <source>
        <dbReference type="ARBA" id="ARBA00023136"/>
    </source>
</evidence>
<dbReference type="BioCyc" id="JESP1508404:G14D9-9469-MONOMER"/>
<keyword evidence="2 5" id="KW-0812">Transmembrane</keyword>
<dbReference type="InterPro" id="IPR047817">
    <property type="entry name" value="ABC2_TM_bact-type"/>
</dbReference>
<dbReference type="Proteomes" id="UP000031449">
    <property type="component" value="Chromosome"/>
</dbReference>
<dbReference type="PROSITE" id="PS51012">
    <property type="entry name" value="ABC_TM2"/>
    <property type="match status" value="1"/>
</dbReference>
<proteinExistence type="inferred from homology"/>
<name>A0A0B5ANJ1_9BACL</name>
<accession>A0A0B5ANJ1</accession>
<evidence type="ECO:0000313" key="7">
    <source>
        <dbReference type="EMBL" id="AJD89569.1"/>
    </source>
</evidence>